<proteinExistence type="predicted"/>
<dbReference type="EMBL" id="JAEKOZ010000011">
    <property type="protein sequence ID" value="MBJ3809437.1"/>
    <property type="molecule type" value="Genomic_DNA"/>
</dbReference>
<organism evidence="2 3">
    <name type="scientific">Streptomyces flavofungini</name>
    <dbReference type="NCBI Taxonomy" id="68200"/>
    <lineage>
        <taxon>Bacteria</taxon>
        <taxon>Bacillati</taxon>
        <taxon>Actinomycetota</taxon>
        <taxon>Actinomycetes</taxon>
        <taxon>Kitasatosporales</taxon>
        <taxon>Streptomycetaceae</taxon>
        <taxon>Streptomyces</taxon>
    </lineage>
</organism>
<comment type="caution">
    <text evidence="2">The sequence shown here is derived from an EMBL/GenBank/DDBJ whole genome shotgun (WGS) entry which is preliminary data.</text>
</comment>
<keyword evidence="3" id="KW-1185">Reference proteome</keyword>
<sequence>MDDSRMFELTHALAAANSRQDVPAALGARPGVPTDRVRRTLLPVPTGGNAA</sequence>
<protein>
    <submittedName>
        <fullName evidence="2">Uncharacterized protein</fullName>
    </submittedName>
</protein>
<evidence type="ECO:0000256" key="1">
    <source>
        <dbReference type="SAM" id="MobiDB-lite"/>
    </source>
</evidence>
<dbReference type="RefSeq" id="WP_190118879.1">
    <property type="nucleotide sequence ID" value="NZ_BMVR01000012.1"/>
</dbReference>
<reference evidence="2 3" key="1">
    <citation type="submission" date="2020-12" db="EMBL/GenBank/DDBJ databases">
        <title>Streptomyces typhae sp. nov., a novel endophytic actinomycete isolated from the root of cattail pollen (Typha angustifolia L.).</title>
        <authorList>
            <person name="Peng C."/>
            <person name="Liu C."/>
        </authorList>
    </citation>
    <scope>NUCLEOTIDE SEQUENCE [LARGE SCALE GENOMIC DNA]</scope>
    <source>
        <strain evidence="2 3">JCM 4753</strain>
    </source>
</reference>
<evidence type="ECO:0000313" key="2">
    <source>
        <dbReference type="EMBL" id="MBJ3809437.1"/>
    </source>
</evidence>
<feature type="region of interest" description="Disordered" evidence="1">
    <location>
        <begin position="24"/>
        <end position="51"/>
    </location>
</feature>
<evidence type="ECO:0000313" key="3">
    <source>
        <dbReference type="Proteomes" id="UP000634780"/>
    </source>
</evidence>
<name>A0ABS0X8A4_9ACTN</name>
<accession>A0ABS0X8A4</accession>
<gene>
    <name evidence="2" type="ORF">JGB26_20325</name>
</gene>
<dbReference type="Proteomes" id="UP000634780">
    <property type="component" value="Unassembled WGS sequence"/>
</dbReference>